<evidence type="ECO:0000256" key="1">
    <source>
        <dbReference type="SAM" id="MobiDB-lite"/>
    </source>
</evidence>
<dbReference type="Proteomes" id="UP000604046">
    <property type="component" value="Unassembled WGS sequence"/>
</dbReference>
<name>A0A812N363_9DINO</name>
<dbReference type="EMBL" id="CAJNDS010001946">
    <property type="protein sequence ID" value="CAE7291617.1"/>
    <property type="molecule type" value="Genomic_DNA"/>
</dbReference>
<keyword evidence="3" id="KW-1185">Reference proteome</keyword>
<dbReference type="AlphaFoldDB" id="A0A812N363"/>
<gene>
    <name evidence="2" type="ORF">SNAT2548_LOCUS15385</name>
</gene>
<comment type="caution">
    <text evidence="2">The sequence shown here is derived from an EMBL/GenBank/DDBJ whole genome shotgun (WGS) entry which is preliminary data.</text>
</comment>
<sequence>MPCQNHAAICNAATHLIFCWHRVKASGQFVGQEQPQKKKKSTGFGEGLTVRESKKERPGHGCFAEIRELFVHFALQVQQDATGSSCHLRHWKRAGAIDAAPVDSQ</sequence>
<protein>
    <submittedName>
        <fullName evidence="2">Uncharacterized protein</fullName>
    </submittedName>
</protein>
<reference evidence="2" key="1">
    <citation type="submission" date="2021-02" db="EMBL/GenBank/DDBJ databases">
        <authorList>
            <person name="Dougan E. K."/>
            <person name="Rhodes N."/>
            <person name="Thang M."/>
            <person name="Chan C."/>
        </authorList>
    </citation>
    <scope>NUCLEOTIDE SEQUENCE</scope>
</reference>
<evidence type="ECO:0000313" key="3">
    <source>
        <dbReference type="Proteomes" id="UP000604046"/>
    </source>
</evidence>
<accession>A0A812N363</accession>
<proteinExistence type="predicted"/>
<organism evidence="2 3">
    <name type="scientific">Symbiodinium natans</name>
    <dbReference type="NCBI Taxonomy" id="878477"/>
    <lineage>
        <taxon>Eukaryota</taxon>
        <taxon>Sar</taxon>
        <taxon>Alveolata</taxon>
        <taxon>Dinophyceae</taxon>
        <taxon>Suessiales</taxon>
        <taxon>Symbiodiniaceae</taxon>
        <taxon>Symbiodinium</taxon>
    </lineage>
</organism>
<feature type="region of interest" description="Disordered" evidence="1">
    <location>
        <begin position="30"/>
        <end position="57"/>
    </location>
</feature>
<evidence type="ECO:0000313" key="2">
    <source>
        <dbReference type="EMBL" id="CAE7291617.1"/>
    </source>
</evidence>